<keyword evidence="1" id="KW-1133">Transmembrane helix</keyword>
<comment type="caution">
    <text evidence="2">The sequence shown here is derived from an EMBL/GenBank/DDBJ whole genome shotgun (WGS) entry which is preliminary data.</text>
</comment>
<accession>A0ABX2XTA2</accession>
<dbReference type="Proteomes" id="UP000093336">
    <property type="component" value="Unassembled WGS sequence"/>
</dbReference>
<dbReference type="SUPFAM" id="SSF54637">
    <property type="entry name" value="Thioesterase/thiol ester dehydrase-isomerase"/>
    <property type="match status" value="1"/>
</dbReference>
<proteinExistence type="predicted"/>
<dbReference type="Gene3D" id="3.10.129.10">
    <property type="entry name" value="Hotdog Thioesterase"/>
    <property type="match status" value="1"/>
</dbReference>
<sequence length="159" mass="17766">MDFNSNDIKKYLLKKLEKKSPLIAFCQPKIDFITEKACQIRLPLNDHTKSHLGSMGFGALAVGADLTGGLLAWFHIQKMPNNYDFCFAAAQIKFLKKPSSEVIFCCRDGDLISASLKSLQPKEKINITINVIATIESTLFEKKVAVFDLNLSIKNRGKV</sequence>
<name>A0ABX2XTA2_9GAMM</name>
<dbReference type="InterPro" id="IPR029069">
    <property type="entry name" value="HotDog_dom_sf"/>
</dbReference>
<evidence type="ECO:0000313" key="3">
    <source>
        <dbReference type="Proteomes" id="UP000093336"/>
    </source>
</evidence>
<organism evidence="2 3">
    <name type="scientific">Legionella jamestowniensis</name>
    <dbReference type="NCBI Taxonomy" id="455"/>
    <lineage>
        <taxon>Bacteria</taxon>
        <taxon>Pseudomonadati</taxon>
        <taxon>Pseudomonadota</taxon>
        <taxon>Gammaproteobacteria</taxon>
        <taxon>Legionellales</taxon>
        <taxon>Legionellaceae</taxon>
        <taxon>Legionella</taxon>
    </lineage>
</organism>
<evidence type="ECO:0000313" key="2">
    <source>
        <dbReference type="EMBL" id="OCH97845.1"/>
    </source>
</evidence>
<gene>
    <name evidence="2" type="ORF">A8135_01080</name>
</gene>
<protein>
    <recommendedName>
        <fullName evidence="4">Aromatic compounds catabolism</fullName>
    </recommendedName>
</protein>
<keyword evidence="3" id="KW-1185">Reference proteome</keyword>
<dbReference type="RefSeq" id="WP_065620828.1">
    <property type="nucleotide sequence ID" value="NZ_LYOZ01000018.1"/>
</dbReference>
<keyword evidence="1" id="KW-0472">Membrane</keyword>
<keyword evidence="1" id="KW-0812">Transmembrane</keyword>
<feature type="transmembrane region" description="Helical" evidence="1">
    <location>
        <begin position="52"/>
        <end position="74"/>
    </location>
</feature>
<evidence type="ECO:0008006" key="4">
    <source>
        <dbReference type="Google" id="ProtNLM"/>
    </source>
</evidence>
<reference evidence="2 3" key="1">
    <citation type="submission" date="2016-05" db="EMBL/GenBank/DDBJ databases">
        <authorList>
            <person name="Prochazka B."/>
            <person name="Indra A."/>
            <person name="Hasenberger P."/>
            <person name="Blaschitz M."/>
            <person name="Wagner L."/>
            <person name="Wewalka G."/>
            <person name="Sorschag S."/>
            <person name="Schmid D."/>
            <person name="Ruppitsch W."/>
        </authorList>
    </citation>
    <scope>NUCLEOTIDE SEQUENCE [LARGE SCALE GENOMIC DNA]</scope>
    <source>
        <strain evidence="2 3">974010_12</strain>
    </source>
</reference>
<evidence type="ECO:0000256" key="1">
    <source>
        <dbReference type="SAM" id="Phobius"/>
    </source>
</evidence>
<dbReference type="EMBL" id="LYOZ01000018">
    <property type="protein sequence ID" value="OCH97845.1"/>
    <property type="molecule type" value="Genomic_DNA"/>
</dbReference>